<evidence type="ECO:0000256" key="2">
    <source>
        <dbReference type="ARBA" id="ARBA00022525"/>
    </source>
</evidence>
<dbReference type="EC" id="3.4.21.4" evidence="13"/>
<evidence type="ECO:0000256" key="5">
    <source>
        <dbReference type="ARBA" id="ARBA00022670"/>
    </source>
</evidence>
<dbReference type="PROSITE" id="PS01186">
    <property type="entry name" value="EGF_2"/>
    <property type="match status" value="3"/>
</dbReference>
<dbReference type="PROSITE" id="PS00135">
    <property type="entry name" value="TRYPSIN_SER"/>
    <property type="match status" value="1"/>
</dbReference>
<feature type="chain" id="PRO_5043699264" description="trypsin" evidence="18">
    <location>
        <begin position="22"/>
        <end position="672"/>
    </location>
</feature>
<keyword evidence="7" id="KW-0677">Repeat</keyword>
<dbReference type="Gene3D" id="2.10.25.10">
    <property type="entry name" value="Laminin"/>
    <property type="match status" value="2"/>
</dbReference>
<dbReference type="FunFam" id="2.40.10.10:FF:000069">
    <property type="entry name" value="Hyaluronan-binding protein 2"/>
    <property type="match status" value="1"/>
</dbReference>
<dbReference type="PROSITE" id="PS50026">
    <property type="entry name" value="EGF_3"/>
    <property type="match status" value="2"/>
</dbReference>
<dbReference type="Pfam" id="PF00008">
    <property type="entry name" value="EGF"/>
    <property type="match status" value="2"/>
</dbReference>
<dbReference type="PROSITE" id="PS00021">
    <property type="entry name" value="KRINGLE_1"/>
    <property type="match status" value="1"/>
</dbReference>
<evidence type="ECO:0000313" key="23">
    <source>
        <dbReference type="Proteomes" id="UP001488805"/>
    </source>
</evidence>
<dbReference type="SMART" id="SM00181">
    <property type="entry name" value="EGF"/>
    <property type="match status" value="3"/>
</dbReference>
<feature type="domain" description="EGF-like" evidence="19">
    <location>
        <begin position="164"/>
        <end position="200"/>
    </location>
</feature>
<evidence type="ECO:0000256" key="14">
    <source>
        <dbReference type="PROSITE-ProRule" id="PRU00076"/>
    </source>
</evidence>
<dbReference type="InterPro" id="IPR033116">
    <property type="entry name" value="TRYPSIN_SER"/>
</dbReference>
<keyword evidence="2" id="KW-0964">Secreted</keyword>
<protein>
    <recommendedName>
        <fullName evidence="13">trypsin</fullName>
        <ecNumber evidence="13">3.4.21.4</ecNumber>
    </recommendedName>
</protein>
<keyword evidence="4 15" id="KW-0420">Kringle</keyword>
<dbReference type="PRINTS" id="PR00722">
    <property type="entry name" value="CHYMOTRYPSIN"/>
</dbReference>
<dbReference type="PANTHER" id="PTHR24264:SF40">
    <property type="entry name" value="HYALURONAN-BINDING PROTEIN 2"/>
    <property type="match status" value="1"/>
</dbReference>
<evidence type="ECO:0000256" key="6">
    <source>
        <dbReference type="ARBA" id="ARBA00022729"/>
    </source>
</evidence>
<feature type="disulfide bond" evidence="14">
    <location>
        <begin position="114"/>
        <end position="123"/>
    </location>
</feature>
<keyword evidence="10 14" id="KW-1015">Disulfide bond</keyword>
<proteinExistence type="predicted"/>
<dbReference type="FunFam" id="2.10.25.10:FF:000045">
    <property type="entry name" value="Slit guidance ligand 2"/>
    <property type="match status" value="1"/>
</dbReference>
<feature type="compositionally biased region" description="Pro residues" evidence="17">
    <location>
        <begin position="392"/>
        <end position="402"/>
    </location>
</feature>
<dbReference type="PANTHER" id="PTHR24264">
    <property type="entry name" value="TRYPSIN-RELATED"/>
    <property type="match status" value="1"/>
</dbReference>
<dbReference type="PROSITE" id="PS50240">
    <property type="entry name" value="TRYPSIN_DOM"/>
    <property type="match status" value="1"/>
</dbReference>
<dbReference type="SUPFAM" id="SSF57440">
    <property type="entry name" value="Kringle-like"/>
    <property type="match status" value="1"/>
</dbReference>
<reference evidence="22 23" key="1">
    <citation type="journal article" date="2024" name="Genome Biol. Evol.">
        <title>Chromosome-level genome assembly of the viviparous eelpout Zoarces viviparus.</title>
        <authorList>
            <person name="Fuhrmann N."/>
            <person name="Brasseur M.V."/>
            <person name="Bakowski C.E."/>
            <person name="Podsiadlowski L."/>
            <person name="Prost S."/>
            <person name="Krehenwinkel H."/>
            <person name="Mayer C."/>
        </authorList>
    </citation>
    <scope>NUCLEOTIDE SEQUENCE [LARGE SCALE GENOMIC DNA]</scope>
    <source>
        <strain evidence="22">NO-MEL_2022_Ind0_liver</strain>
    </source>
</reference>
<evidence type="ECO:0000256" key="16">
    <source>
        <dbReference type="RuleBase" id="RU363034"/>
    </source>
</evidence>
<name>A0AAW1G3Q9_ZOAVI</name>
<evidence type="ECO:0000256" key="12">
    <source>
        <dbReference type="ARBA" id="ARBA00036320"/>
    </source>
</evidence>
<evidence type="ECO:0000256" key="15">
    <source>
        <dbReference type="PROSITE-ProRule" id="PRU00121"/>
    </source>
</evidence>
<feature type="compositionally biased region" description="Low complexity" evidence="17">
    <location>
        <begin position="312"/>
        <end position="339"/>
    </location>
</feature>
<feature type="region of interest" description="Disordered" evidence="17">
    <location>
        <begin position="296"/>
        <end position="428"/>
    </location>
</feature>
<keyword evidence="9 16" id="KW-0720">Serine protease</keyword>
<dbReference type="PROSITE" id="PS50070">
    <property type="entry name" value="KRINGLE_2"/>
    <property type="match status" value="1"/>
</dbReference>
<dbReference type="GO" id="GO:0004252">
    <property type="term" value="F:serine-type endopeptidase activity"/>
    <property type="evidence" value="ECO:0007669"/>
    <property type="project" value="UniProtKB-EC"/>
</dbReference>
<evidence type="ECO:0000256" key="3">
    <source>
        <dbReference type="ARBA" id="ARBA00022536"/>
    </source>
</evidence>
<dbReference type="Gene3D" id="2.40.10.10">
    <property type="entry name" value="Trypsin-like serine proteases"/>
    <property type="match status" value="1"/>
</dbReference>
<dbReference type="EMBL" id="JBCEZU010000002">
    <property type="protein sequence ID" value="KAK9541804.1"/>
    <property type="molecule type" value="Genomic_DNA"/>
</dbReference>
<feature type="signal peptide" evidence="18">
    <location>
        <begin position="1"/>
        <end position="21"/>
    </location>
</feature>
<dbReference type="InterPro" id="IPR018114">
    <property type="entry name" value="TRYPSIN_HIS"/>
</dbReference>
<dbReference type="InterPro" id="IPR018056">
    <property type="entry name" value="Kringle_CS"/>
</dbReference>
<dbReference type="CDD" id="cd00190">
    <property type="entry name" value="Tryp_SPc"/>
    <property type="match status" value="1"/>
</dbReference>
<dbReference type="InterPro" id="IPR009003">
    <property type="entry name" value="Peptidase_S1_PA"/>
</dbReference>
<comment type="caution">
    <text evidence="14">Lacks conserved residue(s) required for the propagation of feature annotation.</text>
</comment>
<evidence type="ECO:0000259" key="19">
    <source>
        <dbReference type="PROSITE" id="PS50026"/>
    </source>
</evidence>
<dbReference type="InterPro" id="IPR050127">
    <property type="entry name" value="Serine_Proteases_S1"/>
</dbReference>
<dbReference type="GO" id="GO:0005615">
    <property type="term" value="C:extracellular space"/>
    <property type="evidence" value="ECO:0007669"/>
    <property type="project" value="TreeGrafter"/>
</dbReference>
<dbReference type="Gene3D" id="2.40.20.10">
    <property type="entry name" value="Plasminogen Kringle 4"/>
    <property type="match status" value="1"/>
</dbReference>
<keyword evidence="3 14" id="KW-0245">EGF-like domain</keyword>
<dbReference type="InterPro" id="IPR043504">
    <property type="entry name" value="Peptidase_S1_PA_chymotrypsin"/>
</dbReference>
<feature type="domain" description="Peptidase S1" evidence="21">
    <location>
        <begin position="428"/>
        <end position="669"/>
    </location>
</feature>
<feature type="domain" description="EGF-like" evidence="19">
    <location>
        <begin position="87"/>
        <end position="124"/>
    </location>
</feature>
<feature type="domain" description="Kringle" evidence="20">
    <location>
        <begin position="205"/>
        <end position="287"/>
    </location>
</feature>
<comment type="subcellular location">
    <subcellularLocation>
        <location evidence="1">Secreted</location>
        <location evidence="1">Extracellular space</location>
    </subcellularLocation>
</comment>
<evidence type="ECO:0000256" key="4">
    <source>
        <dbReference type="ARBA" id="ARBA00022572"/>
    </source>
</evidence>
<comment type="catalytic activity">
    <reaction evidence="12">
        <text>Preferential cleavage: Arg-|-Xaa, Lys-|-Xaa.</text>
        <dbReference type="EC" id="3.4.21.4"/>
    </reaction>
</comment>
<dbReference type="InterPro" id="IPR038178">
    <property type="entry name" value="Kringle_sf"/>
</dbReference>
<gene>
    <name evidence="22" type="ORF">VZT92_001824</name>
</gene>
<sequence>MNLKLLFFCLFLAVLLVPAELKRKKRKHHEPGHEGHGHGHKHGKRVKVEDILKDLFFEIVEGAGDDDDDDDDDDHNNADWVFELQEPDGQCDPNPCINNGVCEPKGKRKFKCDCPKPFKGKKCQRGPKACRRGRCGRGECVLTSTPPFYECKCKAPFQPPRCTHLSLCEPNPCRNGGQCIKDGTDFDCLCPTGYSGRFCHVGPDDCYVGDGESYRGNVSETDDGNECLYWNSHFILENGADPFNSFEDSDGLGPHNFCRNPDGDQMPWCFFRQGRRLSWDYCDVTECLQPTDVVPTEIVPTDTNPTALPSRPTTSEPTETPKPTTSEPTETPKPTTSEPIATPKPTTSEPTATPKPTIYEPTETPKPTTSEPIATPKPTTSEPTVTGTPSQAPQPSPTPTESPPDASVPPQQFATCGQPQPKKNNARIFGGLKVPPGAAPWQVSLQVRAKNSNQAFRHTCGGVLIESCWVLTAGHCKEKMKDMQVVLGGLSLNLEEPTEQAIQVEEAIVHENYRETPSAVYNDIALLRLKGTDGVCAKETQFVKTACLPDAQLPDGMECTISGWGATEDSQRGSNHLLEANVMLISQEKCSEPQVYGRILDNTMFCAGHLLGGVDSCQGDSGGPLTCDQNNAKVIYGLVSWGDQCGRKNKPGVYTRVTHFLDWIKAKTQAAS</sequence>
<accession>A0AAW1G3Q9</accession>
<keyword evidence="11" id="KW-0325">Glycoprotein</keyword>
<feature type="disulfide bond" evidence="14">
    <location>
        <begin position="190"/>
        <end position="199"/>
    </location>
</feature>
<keyword evidence="8 16" id="KW-0378">Hydrolase</keyword>
<dbReference type="CDD" id="cd00108">
    <property type="entry name" value="KR"/>
    <property type="match status" value="1"/>
</dbReference>
<feature type="compositionally biased region" description="Low complexity" evidence="17">
    <location>
        <begin position="354"/>
        <end position="373"/>
    </location>
</feature>
<evidence type="ECO:0000256" key="9">
    <source>
        <dbReference type="ARBA" id="ARBA00022825"/>
    </source>
</evidence>
<feature type="compositionally biased region" description="Polar residues" evidence="17">
    <location>
        <begin position="409"/>
        <end position="423"/>
    </location>
</feature>
<organism evidence="22 23">
    <name type="scientific">Zoarces viviparus</name>
    <name type="common">Viviparous eelpout</name>
    <name type="synonym">Blennius viviparus</name>
    <dbReference type="NCBI Taxonomy" id="48416"/>
    <lineage>
        <taxon>Eukaryota</taxon>
        <taxon>Metazoa</taxon>
        <taxon>Chordata</taxon>
        <taxon>Craniata</taxon>
        <taxon>Vertebrata</taxon>
        <taxon>Euteleostomi</taxon>
        <taxon>Actinopterygii</taxon>
        <taxon>Neopterygii</taxon>
        <taxon>Teleostei</taxon>
        <taxon>Neoteleostei</taxon>
        <taxon>Acanthomorphata</taxon>
        <taxon>Eupercaria</taxon>
        <taxon>Perciformes</taxon>
        <taxon>Cottioidei</taxon>
        <taxon>Zoarcales</taxon>
        <taxon>Zoarcidae</taxon>
        <taxon>Zoarcinae</taxon>
        <taxon>Zoarces</taxon>
    </lineage>
</organism>
<dbReference type="Proteomes" id="UP001488805">
    <property type="component" value="Unassembled WGS sequence"/>
</dbReference>
<evidence type="ECO:0000259" key="20">
    <source>
        <dbReference type="PROSITE" id="PS50070"/>
    </source>
</evidence>
<keyword evidence="5 16" id="KW-0645">Protease</keyword>
<dbReference type="InterPro" id="IPR000001">
    <property type="entry name" value="Kringle"/>
</dbReference>
<dbReference type="AlphaFoldDB" id="A0AAW1G3Q9"/>
<dbReference type="SUPFAM" id="SSF50494">
    <property type="entry name" value="Trypsin-like serine proteases"/>
    <property type="match status" value="1"/>
</dbReference>
<evidence type="ECO:0000259" key="21">
    <source>
        <dbReference type="PROSITE" id="PS50240"/>
    </source>
</evidence>
<keyword evidence="23" id="KW-1185">Reference proteome</keyword>
<evidence type="ECO:0000256" key="7">
    <source>
        <dbReference type="ARBA" id="ARBA00022737"/>
    </source>
</evidence>
<dbReference type="FunFam" id="2.40.20.10:FF:000001">
    <property type="entry name" value="Urokinase-type plasminogen activator"/>
    <property type="match status" value="1"/>
</dbReference>
<dbReference type="CDD" id="cd00054">
    <property type="entry name" value="EGF_CA"/>
    <property type="match status" value="2"/>
</dbReference>
<evidence type="ECO:0000256" key="13">
    <source>
        <dbReference type="ARBA" id="ARBA00038868"/>
    </source>
</evidence>
<dbReference type="PROSITE" id="PS00134">
    <property type="entry name" value="TRYPSIN_HIS"/>
    <property type="match status" value="1"/>
</dbReference>
<dbReference type="GO" id="GO:0006508">
    <property type="term" value="P:proteolysis"/>
    <property type="evidence" value="ECO:0007669"/>
    <property type="project" value="UniProtKB-KW"/>
</dbReference>
<dbReference type="SMART" id="SM00020">
    <property type="entry name" value="Tryp_SPc"/>
    <property type="match status" value="1"/>
</dbReference>
<evidence type="ECO:0000256" key="8">
    <source>
        <dbReference type="ARBA" id="ARBA00022801"/>
    </source>
</evidence>
<evidence type="ECO:0000256" key="18">
    <source>
        <dbReference type="SAM" id="SignalP"/>
    </source>
</evidence>
<dbReference type="PROSITE" id="PS00022">
    <property type="entry name" value="EGF_1"/>
    <property type="match status" value="2"/>
</dbReference>
<comment type="caution">
    <text evidence="22">The sequence shown here is derived from an EMBL/GenBank/DDBJ whole genome shotgun (WGS) entry which is preliminary data.</text>
</comment>
<evidence type="ECO:0000256" key="11">
    <source>
        <dbReference type="ARBA" id="ARBA00023180"/>
    </source>
</evidence>
<dbReference type="SMART" id="SM00130">
    <property type="entry name" value="KR"/>
    <property type="match status" value="1"/>
</dbReference>
<evidence type="ECO:0000256" key="1">
    <source>
        <dbReference type="ARBA" id="ARBA00004239"/>
    </source>
</evidence>
<dbReference type="InterPro" id="IPR013806">
    <property type="entry name" value="Kringle-like"/>
</dbReference>
<evidence type="ECO:0000256" key="10">
    <source>
        <dbReference type="ARBA" id="ARBA00023157"/>
    </source>
</evidence>
<dbReference type="InterPro" id="IPR000742">
    <property type="entry name" value="EGF"/>
</dbReference>
<dbReference type="GO" id="GO:0007399">
    <property type="term" value="P:nervous system development"/>
    <property type="evidence" value="ECO:0007669"/>
    <property type="project" value="UniProtKB-ARBA"/>
</dbReference>
<evidence type="ECO:0000313" key="22">
    <source>
        <dbReference type="EMBL" id="KAK9541804.1"/>
    </source>
</evidence>
<dbReference type="InterPro" id="IPR001314">
    <property type="entry name" value="Peptidase_S1A"/>
</dbReference>
<keyword evidence="6 18" id="KW-0732">Signal</keyword>
<dbReference type="SUPFAM" id="SSF57196">
    <property type="entry name" value="EGF/Laminin"/>
    <property type="match status" value="1"/>
</dbReference>
<dbReference type="Pfam" id="PF00051">
    <property type="entry name" value="Kringle"/>
    <property type="match status" value="1"/>
</dbReference>
<dbReference type="Pfam" id="PF00089">
    <property type="entry name" value="Trypsin"/>
    <property type="match status" value="1"/>
</dbReference>
<dbReference type="InterPro" id="IPR001254">
    <property type="entry name" value="Trypsin_dom"/>
</dbReference>
<dbReference type="PRINTS" id="PR00018">
    <property type="entry name" value="KRINGLE"/>
</dbReference>
<evidence type="ECO:0000256" key="17">
    <source>
        <dbReference type="SAM" id="MobiDB-lite"/>
    </source>
</evidence>